<name>A0A9W8I2S5_9FUNG</name>
<reference evidence="1" key="1">
    <citation type="submission" date="2022-07" db="EMBL/GenBank/DDBJ databases">
        <title>Phylogenomic reconstructions and comparative analyses of Kickxellomycotina fungi.</title>
        <authorList>
            <person name="Reynolds N.K."/>
            <person name="Stajich J.E."/>
            <person name="Barry K."/>
            <person name="Grigoriev I.V."/>
            <person name="Crous P."/>
            <person name="Smith M.E."/>
        </authorList>
    </citation>
    <scope>NUCLEOTIDE SEQUENCE</scope>
    <source>
        <strain evidence="1">NRRL 1566</strain>
    </source>
</reference>
<evidence type="ECO:0000313" key="1">
    <source>
        <dbReference type="EMBL" id="KAJ2842120.1"/>
    </source>
</evidence>
<dbReference type="OrthoDB" id="5515702at2759"/>
<dbReference type="Proteomes" id="UP001139887">
    <property type="component" value="Unassembled WGS sequence"/>
</dbReference>
<organism evidence="1 2">
    <name type="scientific">Coemansia brasiliensis</name>
    <dbReference type="NCBI Taxonomy" id="2650707"/>
    <lineage>
        <taxon>Eukaryota</taxon>
        <taxon>Fungi</taxon>
        <taxon>Fungi incertae sedis</taxon>
        <taxon>Zoopagomycota</taxon>
        <taxon>Kickxellomycotina</taxon>
        <taxon>Kickxellomycetes</taxon>
        <taxon>Kickxellales</taxon>
        <taxon>Kickxellaceae</taxon>
        <taxon>Coemansia</taxon>
    </lineage>
</organism>
<proteinExistence type="predicted"/>
<accession>A0A9W8I2S5</accession>
<dbReference type="EMBL" id="JANBUW010001908">
    <property type="protein sequence ID" value="KAJ2842120.1"/>
    <property type="molecule type" value="Genomic_DNA"/>
</dbReference>
<dbReference type="AlphaFoldDB" id="A0A9W8I2S5"/>
<feature type="non-terminal residue" evidence="1">
    <location>
        <position position="136"/>
    </location>
</feature>
<keyword evidence="2" id="KW-1185">Reference proteome</keyword>
<evidence type="ECO:0000313" key="2">
    <source>
        <dbReference type="Proteomes" id="UP001139887"/>
    </source>
</evidence>
<gene>
    <name evidence="1" type="ORF">IWW36_006024</name>
</gene>
<sequence length="136" mass="15315">MTTTIEDRPRKKLRSNDAADIVDWSLSKIHNGSSGYANFEPNTRDNRILIDKTLLCKAFFGSKVSVISVSLPLVFCTRINLNILEKFFNILSSNDMQEPGRFLGSHGKPVPLDLETARANRSTLFDQTLLHEHLPS</sequence>
<comment type="caution">
    <text evidence="1">The sequence shown here is derived from an EMBL/GenBank/DDBJ whole genome shotgun (WGS) entry which is preliminary data.</text>
</comment>
<protein>
    <submittedName>
        <fullName evidence="1">Uncharacterized protein</fullName>
    </submittedName>
</protein>